<evidence type="ECO:0000313" key="3">
    <source>
        <dbReference type="Proteomes" id="UP000267096"/>
    </source>
</evidence>
<dbReference type="AlphaFoldDB" id="A0A0M3JXL0"/>
<dbReference type="InterPro" id="IPR056154">
    <property type="entry name" value="Beta-prop_IFT140_1st"/>
</dbReference>
<feature type="domain" description="IFT140 first beta-propeller" evidence="1">
    <location>
        <begin position="2"/>
        <end position="93"/>
    </location>
</feature>
<reference evidence="4" key="1">
    <citation type="submission" date="2017-02" db="UniProtKB">
        <authorList>
            <consortium name="WormBaseParasite"/>
        </authorList>
    </citation>
    <scope>IDENTIFICATION</scope>
</reference>
<reference evidence="2 3" key="2">
    <citation type="submission" date="2018-11" db="EMBL/GenBank/DDBJ databases">
        <authorList>
            <consortium name="Pathogen Informatics"/>
        </authorList>
    </citation>
    <scope>NUCLEOTIDE SEQUENCE [LARGE SCALE GENOMIC DNA]</scope>
</reference>
<evidence type="ECO:0000313" key="4">
    <source>
        <dbReference type="WBParaSite" id="ASIM_0001309401-mRNA-1"/>
    </source>
</evidence>
<name>A0A0M3JXL0_ANISI</name>
<protein>
    <submittedName>
        <fullName evidence="4">ANAPC4_WD40 domain-containing protein</fullName>
    </submittedName>
</protein>
<gene>
    <name evidence="2" type="ORF">ASIM_LOCUS12560</name>
</gene>
<dbReference type="Pfam" id="PF23383">
    <property type="entry name" value="Beta-prop_IFT140_1st"/>
    <property type="match status" value="1"/>
</dbReference>
<keyword evidence="3" id="KW-1185">Reference proteome</keyword>
<dbReference type="EMBL" id="UYRR01031210">
    <property type="protein sequence ID" value="VDK47649.1"/>
    <property type="molecule type" value="Genomic_DNA"/>
</dbReference>
<dbReference type="SUPFAM" id="SSF69322">
    <property type="entry name" value="Tricorn protease domain 2"/>
    <property type="match status" value="1"/>
</dbReference>
<dbReference type="Proteomes" id="UP000267096">
    <property type="component" value="Unassembled WGS sequence"/>
</dbReference>
<dbReference type="OrthoDB" id="10258787at2759"/>
<sequence>MAVLIEERVEQNITDTIHELLEWHQKSGRFAVSSFNPNIGAEVNFFTEHGGRSEHEPIRRAGVRFTQLKWHPNEDLVVVASNDGDLLLRYADDTSGTHY</sequence>
<accession>A0A0M3JXL0</accession>
<proteinExistence type="predicted"/>
<organism evidence="4">
    <name type="scientific">Anisakis simplex</name>
    <name type="common">Herring worm</name>
    <dbReference type="NCBI Taxonomy" id="6269"/>
    <lineage>
        <taxon>Eukaryota</taxon>
        <taxon>Metazoa</taxon>
        <taxon>Ecdysozoa</taxon>
        <taxon>Nematoda</taxon>
        <taxon>Chromadorea</taxon>
        <taxon>Rhabditida</taxon>
        <taxon>Spirurina</taxon>
        <taxon>Ascaridomorpha</taxon>
        <taxon>Ascaridoidea</taxon>
        <taxon>Anisakidae</taxon>
        <taxon>Anisakis</taxon>
        <taxon>Anisakis simplex complex</taxon>
    </lineage>
</organism>
<evidence type="ECO:0000259" key="1">
    <source>
        <dbReference type="Pfam" id="PF23383"/>
    </source>
</evidence>
<evidence type="ECO:0000313" key="2">
    <source>
        <dbReference type="EMBL" id="VDK47649.1"/>
    </source>
</evidence>
<dbReference type="WBParaSite" id="ASIM_0001309401-mRNA-1">
    <property type="protein sequence ID" value="ASIM_0001309401-mRNA-1"/>
    <property type="gene ID" value="ASIM_0001309401"/>
</dbReference>